<gene>
    <name evidence="1" type="ORF">Lsha_1000</name>
</gene>
<sequence length="133" mass="15200">MSVIVLHSTDGLTWSDPVRLTEKFHSMPAVVIHQHKLCFAWQDSDNQLNTLILQFDQGKCKITNREKPADGLTGSPQFYSYLHHLWVAYPTKNVLNTLLVSLNPQCDNKYTSQYEVLDALMTDSEKSSVNYKP</sequence>
<name>A0A0W0YZK0_9GAMM</name>
<protein>
    <recommendedName>
        <fullName evidence="3">Sialidase domain-containing protein</fullName>
    </recommendedName>
</protein>
<accession>A0A0W0YZK0</accession>
<dbReference type="Proteomes" id="UP000054600">
    <property type="component" value="Unassembled WGS sequence"/>
</dbReference>
<evidence type="ECO:0000313" key="1">
    <source>
        <dbReference type="EMBL" id="KTD62300.1"/>
    </source>
</evidence>
<evidence type="ECO:0008006" key="3">
    <source>
        <dbReference type="Google" id="ProtNLM"/>
    </source>
</evidence>
<comment type="caution">
    <text evidence="1">The sequence shown here is derived from an EMBL/GenBank/DDBJ whole genome shotgun (WGS) entry which is preliminary data.</text>
</comment>
<dbReference type="EMBL" id="LNYW01000033">
    <property type="protein sequence ID" value="KTD62300.1"/>
    <property type="molecule type" value="Genomic_DNA"/>
</dbReference>
<keyword evidence="2" id="KW-1185">Reference proteome</keyword>
<organism evidence="1 2">
    <name type="scientific">Legionella shakespearei DSM 23087</name>
    <dbReference type="NCBI Taxonomy" id="1122169"/>
    <lineage>
        <taxon>Bacteria</taxon>
        <taxon>Pseudomonadati</taxon>
        <taxon>Pseudomonadota</taxon>
        <taxon>Gammaproteobacteria</taxon>
        <taxon>Legionellales</taxon>
        <taxon>Legionellaceae</taxon>
        <taxon>Legionella</taxon>
    </lineage>
</organism>
<dbReference type="PATRIC" id="fig|1122169.6.peg.1157"/>
<proteinExistence type="predicted"/>
<evidence type="ECO:0000313" key="2">
    <source>
        <dbReference type="Proteomes" id="UP000054600"/>
    </source>
</evidence>
<dbReference type="RefSeq" id="WP_155823745.1">
    <property type="nucleotide sequence ID" value="NZ_KB892401.1"/>
</dbReference>
<dbReference type="AlphaFoldDB" id="A0A0W0YZK0"/>
<reference evidence="1 2" key="1">
    <citation type="submission" date="2015-11" db="EMBL/GenBank/DDBJ databases">
        <title>Genomic analysis of 38 Legionella species identifies large and diverse effector repertoires.</title>
        <authorList>
            <person name="Burstein D."/>
            <person name="Amaro F."/>
            <person name="Zusman T."/>
            <person name="Lifshitz Z."/>
            <person name="Cohen O."/>
            <person name="Gilbert J.A."/>
            <person name="Pupko T."/>
            <person name="Shuman H.A."/>
            <person name="Segal G."/>
        </authorList>
    </citation>
    <scope>NUCLEOTIDE SEQUENCE [LARGE SCALE GENOMIC DNA]</scope>
    <source>
        <strain evidence="1 2">ATCC 49655</strain>
    </source>
</reference>